<dbReference type="GO" id="GO:0003677">
    <property type="term" value="F:DNA binding"/>
    <property type="evidence" value="ECO:0007669"/>
    <property type="project" value="InterPro"/>
</dbReference>
<dbReference type="Pfam" id="PF02452">
    <property type="entry name" value="PemK_toxin"/>
    <property type="match status" value="1"/>
</dbReference>
<dbReference type="InterPro" id="IPR003477">
    <property type="entry name" value="PemK-like"/>
</dbReference>
<dbReference type="AlphaFoldDB" id="A0A939FV32"/>
<comment type="caution">
    <text evidence="1">The sequence shown here is derived from an EMBL/GenBank/DDBJ whole genome shotgun (WGS) entry which is preliminary data.</text>
</comment>
<evidence type="ECO:0000313" key="2">
    <source>
        <dbReference type="Proteomes" id="UP000664122"/>
    </source>
</evidence>
<evidence type="ECO:0000313" key="1">
    <source>
        <dbReference type="EMBL" id="MBO0662052.1"/>
    </source>
</evidence>
<gene>
    <name evidence="1" type="ORF">J1C48_05655</name>
</gene>
<dbReference type="InterPro" id="IPR011067">
    <property type="entry name" value="Plasmid_toxin/cell-grow_inhib"/>
</dbReference>
<keyword evidence="2" id="KW-1185">Reference proteome</keyword>
<dbReference type="Proteomes" id="UP000664122">
    <property type="component" value="Unassembled WGS sequence"/>
</dbReference>
<proteinExistence type="predicted"/>
<sequence>MRGAAVEPTSENGLAKPSRVMVDKLYSLPNHRMHDAIGHLDEATMLNVGRAPMMLLALDELRTAGDSSPQDRDMP</sequence>
<dbReference type="SUPFAM" id="SSF50118">
    <property type="entry name" value="Cell growth inhibitor/plasmid maintenance toxic component"/>
    <property type="match status" value="1"/>
</dbReference>
<reference evidence="1" key="1">
    <citation type="submission" date="2021-03" db="EMBL/GenBank/DDBJ databases">
        <title>Whole genome sequence of Jiella sp. CQZ9-1.</title>
        <authorList>
            <person name="Tuo L."/>
        </authorList>
    </citation>
    <scope>NUCLEOTIDE SEQUENCE</scope>
    <source>
        <strain evidence="1">CQZ9-1</strain>
    </source>
</reference>
<accession>A0A939FV32</accession>
<dbReference type="EMBL" id="JAFMPP010000003">
    <property type="protein sequence ID" value="MBO0662052.1"/>
    <property type="molecule type" value="Genomic_DNA"/>
</dbReference>
<organism evidence="1 2">
    <name type="scientific">Jiella flava</name>
    <dbReference type="NCBI Taxonomy" id="2816857"/>
    <lineage>
        <taxon>Bacteria</taxon>
        <taxon>Pseudomonadati</taxon>
        <taxon>Pseudomonadota</taxon>
        <taxon>Alphaproteobacteria</taxon>
        <taxon>Hyphomicrobiales</taxon>
        <taxon>Aurantimonadaceae</taxon>
        <taxon>Jiella</taxon>
    </lineage>
</organism>
<protein>
    <submittedName>
        <fullName evidence="1">Type II toxin-antitoxin system PemK/MazF family toxin</fullName>
    </submittedName>
</protein>
<name>A0A939FV32_9HYPH</name>
<dbReference type="Gene3D" id="2.30.30.110">
    <property type="match status" value="1"/>
</dbReference>